<dbReference type="InterPro" id="IPR024930">
    <property type="entry name" value="Skp_dom_sf"/>
</dbReference>
<comment type="caution">
    <text evidence="4">The sequence shown here is derived from an EMBL/GenBank/DDBJ whole genome shotgun (WGS) entry which is preliminary data.</text>
</comment>
<feature type="coiled-coil region" evidence="3">
    <location>
        <begin position="38"/>
        <end position="109"/>
    </location>
</feature>
<evidence type="ECO:0008006" key="6">
    <source>
        <dbReference type="Google" id="ProtNLM"/>
    </source>
</evidence>
<evidence type="ECO:0000256" key="3">
    <source>
        <dbReference type="SAM" id="Coils"/>
    </source>
</evidence>
<dbReference type="RefSeq" id="WP_099105646.1">
    <property type="nucleotide sequence ID" value="NZ_JAATJF010000002.1"/>
</dbReference>
<dbReference type="PANTHER" id="PTHR35089:SF1">
    <property type="entry name" value="CHAPERONE PROTEIN SKP"/>
    <property type="match status" value="1"/>
</dbReference>
<dbReference type="SUPFAM" id="SSF111384">
    <property type="entry name" value="OmpH-like"/>
    <property type="match status" value="1"/>
</dbReference>
<evidence type="ECO:0000256" key="1">
    <source>
        <dbReference type="ARBA" id="ARBA00009091"/>
    </source>
</evidence>
<reference evidence="4 5" key="1">
    <citation type="submission" date="2017-10" db="EMBL/GenBank/DDBJ databases">
        <title>The draft genome sequence of Lewinella marina KCTC 32374.</title>
        <authorList>
            <person name="Wang K."/>
        </authorList>
    </citation>
    <scope>NUCLEOTIDE SEQUENCE [LARGE SCALE GENOMIC DNA]</scope>
    <source>
        <strain evidence="4 5">MKG-38</strain>
    </source>
</reference>
<dbReference type="GO" id="GO:0005829">
    <property type="term" value="C:cytosol"/>
    <property type="evidence" value="ECO:0007669"/>
    <property type="project" value="TreeGrafter"/>
</dbReference>
<dbReference type="Gene3D" id="3.30.910.20">
    <property type="entry name" value="Skp domain"/>
    <property type="match status" value="1"/>
</dbReference>
<dbReference type="EMBL" id="PDLO01000002">
    <property type="protein sequence ID" value="PHK99029.1"/>
    <property type="molecule type" value="Genomic_DNA"/>
</dbReference>
<keyword evidence="3" id="KW-0175">Coiled coil</keyword>
<evidence type="ECO:0000313" key="5">
    <source>
        <dbReference type="Proteomes" id="UP000226437"/>
    </source>
</evidence>
<dbReference type="InterPro" id="IPR005632">
    <property type="entry name" value="Chaperone_Skp"/>
</dbReference>
<dbReference type="PANTHER" id="PTHR35089">
    <property type="entry name" value="CHAPERONE PROTEIN SKP"/>
    <property type="match status" value="1"/>
</dbReference>
<proteinExistence type="inferred from homology"/>
<name>A0A2G0CGC7_9BACT</name>
<dbReference type="Pfam" id="PF03938">
    <property type="entry name" value="OmpH"/>
    <property type="match status" value="1"/>
</dbReference>
<gene>
    <name evidence="4" type="ORF">CGL56_06090</name>
</gene>
<organism evidence="4 5">
    <name type="scientific">Neolewinella marina</name>
    <dbReference type="NCBI Taxonomy" id="438751"/>
    <lineage>
        <taxon>Bacteria</taxon>
        <taxon>Pseudomonadati</taxon>
        <taxon>Bacteroidota</taxon>
        <taxon>Saprospiria</taxon>
        <taxon>Saprospirales</taxon>
        <taxon>Lewinellaceae</taxon>
        <taxon>Neolewinella</taxon>
    </lineage>
</organism>
<keyword evidence="5" id="KW-1185">Reference proteome</keyword>
<comment type="similarity">
    <text evidence="1">Belongs to the Skp family.</text>
</comment>
<sequence>MLRHLLLAASFLLAVGVLPAQKYGHLNFGNLLATIPGTEAAEAELSAYNDELVEEGERMVAALRARVAEIEAMVEDLPPVELDKYRAEIEQGRREIAAYEQEVGQKLEARRRELLGPLVAEARAAVQTVARENGYELVFDTSQFNTVLFARESDDLMELVRKQLGL</sequence>
<keyword evidence="2" id="KW-0732">Signal</keyword>
<dbReference type="Proteomes" id="UP000226437">
    <property type="component" value="Unassembled WGS sequence"/>
</dbReference>
<dbReference type="SMART" id="SM00935">
    <property type="entry name" value="OmpH"/>
    <property type="match status" value="1"/>
</dbReference>
<dbReference type="OrthoDB" id="1493480at2"/>
<evidence type="ECO:0000313" key="4">
    <source>
        <dbReference type="EMBL" id="PHK99029.1"/>
    </source>
</evidence>
<accession>A0A2G0CGC7</accession>
<protein>
    <recommendedName>
        <fullName evidence="6">OmpH family outer membrane protein</fullName>
    </recommendedName>
</protein>
<evidence type="ECO:0000256" key="2">
    <source>
        <dbReference type="ARBA" id="ARBA00022729"/>
    </source>
</evidence>
<dbReference type="AlphaFoldDB" id="A0A2G0CGC7"/>
<dbReference type="GO" id="GO:0050821">
    <property type="term" value="P:protein stabilization"/>
    <property type="evidence" value="ECO:0007669"/>
    <property type="project" value="TreeGrafter"/>
</dbReference>
<dbReference type="GO" id="GO:0051082">
    <property type="term" value="F:unfolded protein binding"/>
    <property type="evidence" value="ECO:0007669"/>
    <property type="project" value="InterPro"/>
</dbReference>